<sequence>MLDDDFLYTFFDVAHCFLSYSNYALAQDFE</sequence>
<gene>
    <name evidence="1" type="ordered locus">swp_3044</name>
</gene>
<dbReference type="KEGG" id="swp:swp_3044"/>
<name>B8CR90_SHEPW</name>
<organism evidence="1 2">
    <name type="scientific">Shewanella piezotolerans (strain WP3 / JCM 13877)</name>
    <dbReference type="NCBI Taxonomy" id="225849"/>
    <lineage>
        <taxon>Bacteria</taxon>
        <taxon>Pseudomonadati</taxon>
        <taxon>Pseudomonadota</taxon>
        <taxon>Gammaproteobacteria</taxon>
        <taxon>Alteromonadales</taxon>
        <taxon>Shewanellaceae</taxon>
        <taxon>Shewanella</taxon>
    </lineage>
</organism>
<dbReference type="EMBL" id="CP000472">
    <property type="protein sequence ID" value="ACJ29762.1"/>
    <property type="molecule type" value="Genomic_DNA"/>
</dbReference>
<accession>B8CR90</accession>
<proteinExistence type="predicted"/>
<evidence type="ECO:0000313" key="1">
    <source>
        <dbReference type="EMBL" id="ACJ29762.1"/>
    </source>
</evidence>
<keyword evidence="2" id="KW-1185">Reference proteome</keyword>
<dbReference type="Proteomes" id="UP000000753">
    <property type="component" value="Chromosome"/>
</dbReference>
<protein>
    <submittedName>
        <fullName evidence="1">Uncharacterized protein</fullName>
    </submittedName>
</protein>
<evidence type="ECO:0000313" key="2">
    <source>
        <dbReference type="Proteomes" id="UP000000753"/>
    </source>
</evidence>
<dbReference type="HOGENOM" id="CLU_3405399_0_0_6"/>
<reference evidence="1 2" key="1">
    <citation type="journal article" date="2008" name="PLoS ONE">
        <title>Environmental adaptation: genomic analysis of the piezotolerant and psychrotolerant deep-sea iron reducing bacterium Shewanella piezotolerans WP3.</title>
        <authorList>
            <person name="Wang F."/>
            <person name="Wang J."/>
            <person name="Jian H."/>
            <person name="Zhang B."/>
            <person name="Li S."/>
            <person name="Wang F."/>
            <person name="Zeng X."/>
            <person name="Gao L."/>
            <person name="Bartlett D.H."/>
            <person name="Yu J."/>
            <person name="Hu S."/>
            <person name="Xiao X."/>
        </authorList>
    </citation>
    <scope>NUCLEOTIDE SEQUENCE [LARGE SCALE GENOMIC DNA]</scope>
    <source>
        <strain evidence="2">WP3 / JCM 13877</strain>
    </source>
</reference>
<dbReference type="AlphaFoldDB" id="B8CR90"/>